<comment type="caution">
    <text evidence="2">The sequence shown here is derived from an EMBL/GenBank/DDBJ whole genome shotgun (WGS) entry which is preliminary data.</text>
</comment>
<dbReference type="PANTHER" id="PTHR38011:SF11">
    <property type="entry name" value="2,5-DIAMINO-6-RIBOSYLAMINO-4(3H)-PYRIMIDINONE 5'-PHOSPHATE REDUCTASE"/>
    <property type="match status" value="1"/>
</dbReference>
<dbReference type="GO" id="GO:0008703">
    <property type="term" value="F:5-amino-6-(5-phosphoribosylamino)uracil reductase activity"/>
    <property type="evidence" value="ECO:0007669"/>
    <property type="project" value="InterPro"/>
</dbReference>
<dbReference type="AlphaFoldDB" id="A0A318NUS2"/>
<dbReference type="PANTHER" id="PTHR38011">
    <property type="entry name" value="DIHYDROFOLATE REDUCTASE FAMILY PROTEIN (AFU_ORTHOLOGUE AFUA_8G06820)"/>
    <property type="match status" value="1"/>
</dbReference>
<evidence type="ECO:0000259" key="1">
    <source>
        <dbReference type="Pfam" id="PF01872"/>
    </source>
</evidence>
<sequence length="198" mass="21522">MGRIVLSIFTSADGVVGDPQRFTFQFVSEDSMRTGLAQLRAADALLLGRVTYEGFAASWPTMTDEAGFADKMNTMPKYVVSTTLDRGEWNNTTVISENVAEAIAKLKAEVDGDILVYGSVALVRWLLRNELVDELRLVTYPVVMGGGVRLFAESNEPAVLRLVDAQAFDSGVVVLTYAPTRDKLVGWGQEPEAPGGED</sequence>
<dbReference type="EMBL" id="PYBV01000005">
    <property type="protein sequence ID" value="PYC75029.1"/>
    <property type="molecule type" value="Genomic_DNA"/>
</dbReference>
<dbReference type="RefSeq" id="WP_110562245.1">
    <property type="nucleotide sequence ID" value="NZ_PYBV01000005.1"/>
</dbReference>
<dbReference type="Gene3D" id="3.40.430.10">
    <property type="entry name" value="Dihydrofolate Reductase, subunit A"/>
    <property type="match status" value="1"/>
</dbReference>
<dbReference type="Pfam" id="PF01872">
    <property type="entry name" value="RibD_C"/>
    <property type="match status" value="1"/>
</dbReference>
<dbReference type="SUPFAM" id="SSF53597">
    <property type="entry name" value="Dihydrofolate reductase-like"/>
    <property type="match status" value="1"/>
</dbReference>
<evidence type="ECO:0000313" key="2">
    <source>
        <dbReference type="EMBL" id="PYC75029.1"/>
    </source>
</evidence>
<keyword evidence="3" id="KW-1185">Reference proteome</keyword>
<dbReference type="InterPro" id="IPR050765">
    <property type="entry name" value="Riboflavin_Biosynth_HTPR"/>
</dbReference>
<reference evidence="2 3" key="1">
    <citation type="submission" date="2018-03" db="EMBL/GenBank/DDBJ databases">
        <title>Bioinformatic expansion and discovery of thiopeptide antibiotics.</title>
        <authorList>
            <person name="Schwalen C.J."/>
            <person name="Hudson G.A."/>
            <person name="Mitchell D.A."/>
        </authorList>
    </citation>
    <scope>NUCLEOTIDE SEQUENCE [LARGE SCALE GENOMIC DNA]</scope>
    <source>
        <strain evidence="2 3">NRRL 8041</strain>
    </source>
</reference>
<organism evidence="2 3">
    <name type="scientific">Micromonospora arborensis</name>
    <dbReference type="NCBI Taxonomy" id="2116518"/>
    <lineage>
        <taxon>Bacteria</taxon>
        <taxon>Bacillati</taxon>
        <taxon>Actinomycetota</taxon>
        <taxon>Actinomycetes</taxon>
        <taxon>Micromonosporales</taxon>
        <taxon>Micromonosporaceae</taxon>
        <taxon>Micromonospora</taxon>
    </lineage>
</organism>
<dbReference type="GO" id="GO:0009231">
    <property type="term" value="P:riboflavin biosynthetic process"/>
    <property type="evidence" value="ECO:0007669"/>
    <property type="project" value="InterPro"/>
</dbReference>
<name>A0A318NUS2_9ACTN</name>
<evidence type="ECO:0000313" key="3">
    <source>
        <dbReference type="Proteomes" id="UP000248333"/>
    </source>
</evidence>
<dbReference type="InterPro" id="IPR024072">
    <property type="entry name" value="DHFR-like_dom_sf"/>
</dbReference>
<gene>
    <name evidence="2" type="ORF">C7C45_03885</name>
</gene>
<proteinExistence type="predicted"/>
<accession>A0A318NUS2</accession>
<dbReference type="OrthoDB" id="3471694at2"/>
<dbReference type="Proteomes" id="UP000248333">
    <property type="component" value="Unassembled WGS sequence"/>
</dbReference>
<protein>
    <submittedName>
        <fullName evidence="2">Pyrimidine reductase</fullName>
    </submittedName>
</protein>
<feature type="domain" description="Bacterial bifunctional deaminase-reductase C-terminal" evidence="1">
    <location>
        <begin position="4"/>
        <end position="174"/>
    </location>
</feature>
<dbReference type="InterPro" id="IPR002734">
    <property type="entry name" value="RibDG_C"/>
</dbReference>